<evidence type="ECO:0000256" key="2">
    <source>
        <dbReference type="SAM" id="MobiDB-lite"/>
    </source>
</evidence>
<organism evidence="4 5">
    <name type="scientific">Muraenolepis orangiensis</name>
    <name type="common">Patagonian moray cod</name>
    <dbReference type="NCBI Taxonomy" id="630683"/>
    <lineage>
        <taxon>Eukaryota</taxon>
        <taxon>Metazoa</taxon>
        <taxon>Chordata</taxon>
        <taxon>Craniata</taxon>
        <taxon>Vertebrata</taxon>
        <taxon>Euteleostomi</taxon>
        <taxon>Actinopterygii</taxon>
        <taxon>Neopterygii</taxon>
        <taxon>Teleostei</taxon>
        <taxon>Neoteleostei</taxon>
        <taxon>Acanthomorphata</taxon>
        <taxon>Zeiogadaria</taxon>
        <taxon>Gadariae</taxon>
        <taxon>Gadiformes</taxon>
        <taxon>Muraenolepidoidei</taxon>
        <taxon>Muraenolepididae</taxon>
        <taxon>Muraenolepis</taxon>
    </lineage>
</organism>
<evidence type="ECO:0000259" key="3">
    <source>
        <dbReference type="Pfam" id="PF01562"/>
    </source>
</evidence>
<gene>
    <name evidence="4" type="ORF">NHX12_006077</name>
</gene>
<dbReference type="AlphaFoldDB" id="A0A9Q0IDF9"/>
<name>A0A9Q0IDF9_9TELE</name>
<feature type="domain" description="Peptidase M12B propeptide" evidence="3">
    <location>
        <begin position="16"/>
        <end position="109"/>
    </location>
</feature>
<evidence type="ECO:0000313" key="5">
    <source>
        <dbReference type="Proteomes" id="UP001148018"/>
    </source>
</evidence>
<keyword evidence="1" id="KW-1015">Disulfide bond</keyword>
<dbReference type="EMBL" id="JANIIK010000112">
    <property type="protein sequence ID" value="KAJ3593743.1"/>
    <property type="molecule type" value="Genomic_DNA"/>
</dbReference>
<dbReference type="OrthoDB" id="412680at2759"/>
<dbReference type="InterPro" id="IPR002870">
    <property type="entry name" value="Peptidase_M12B_N"/>
</dbReference>
<evidence type="ECO:0000256" key="1">
    <source>
        <dbReference type="ARBA" id="ARBA00023157"/>
    </source>
</evidence>
<reference evidence="4" key="1">
    <citation type="submission" date="2022-07" db="EMBL/GenBank/DDBJ databases">
        <title>Chromosome-level genome of Muraenolepis orangiensis.</title>
        <authorList>
            <person name="Kim J."/>
        </authorList>
    </citation>
    <scope>NUCLEOTIDE SEQUENCE</scope>
    <source>
        <strain evidence="4">KU_S4_2022</strain>
        <tissue evidence="4">Muscle</tissue>
    </source>
</reference>
<protein>
    <recommendedName>
        <fullName evidence="3">Peptidase M12B propeptide domain-containing protein</fullName>
    </recommendedName>
</protein>
<evidence type="ECO:0000313" key="4">
    <source>
        <dbReference type="EMBL" id="KAJ3593743.1"/>
    </source>
</evidence>
<proteinExistence type="predicted"/>
<feature type="region of interest" description="Disordered" evidence="2">
    <location>
        <begin position="150"/>
        <end position="169"/>
    </location>
</feature>
<accession>A0A9Q0IDF9</accession>
<comment type="caution">
    <text evidence="4">The sequence shown here is derived from an EMBL/GenBank/DDBJ whole genome shotgun (WGS) entry which is preliminary data.</text>
</comment>
<sequence length="230" mass="24979">MTLSGSFPRKFPEYGVVHPTRVDAKGHFLSNFLPHHGSRVQRRQVPAKARTPERVFYHLWHGGHSLHFNLSLNSRLLAPGLLTERRYGGLKGAKIHSSSSSLCHFLGEVWDESTVKGTAAISTCDGLTQPLVNHYNNNTLSSCTAHLVSKRHAPPTGSPSPLPVSGTRSPGNGTCGIPVEKLFLFPPPGLVHPGCVCDDIPPYYHLEGLPEQGGRNSIILIGFQEIIDGS</sequence>
<dbReference type="Proteomes" id="UP001148018">
    <property type="component" value="Unassembled WGS sequence"/>
</dbReference>
<dbReference type="Pfam" id="PF01562">
    <property type="entry name" value="Pep_M12B_propep"/>
    <property type="match status" value="1"/>
</dbReference>
<keyword evidence="5" id="KW-1185">Reference proteome</keyword>